<dbReference type="PANTHER" id="PTHR47017:SF1">
    <property type="entry name" value="ACYL-COA"/>
    <property type="match status" value="1"/>
</dbReference>
<organism evidence="1 2">
    <name type="scientific">Opacimonas viscosa</name>
    <dbReference type="NCBI Taxonomy" id="2961944"/>
    <lineage>
        <taxon>Bacteria</taxon>
        <taxon>Pseudomonadati</taxon>
        <taxon>Pseudomonadota</taxon>
        <taxon>Gammaproteobacteria</taxon>
        <taxon>Alteromonadales</taxon>
        <taxon>Alteromonadaceae</taxon>
        <taxon>Opacimonas</taxon>
    </lineage>
</organism>
<dbReference type="Proteomes" id="UP001165413">
    <property type="component" value="Unassembled WGS sequence"/>
</dbReference>
<dbReference type="RefSeq" id="WP_254098620.1">
    <property type="nucleotide sequence ID" value="NZ_JANATA010000002.1"/>
</dbReference>
<evidence type="ECO:0000313" key="2">
    <source>
        <dbReference type="Proteomes" id="UP001165413"/>
    </source>
</evidence>
<evidence type="ECO:0000313" key="1">
    <source>
        <dbReference type="EMBL" id="MCP3427858.1"/>
    </source>
</evidence>
<sequence>MTYSLKSFSSIAQIGKDSWQRAFANGGPTLQYSFLLALEESHSVGSKTGWTPHFIGIYKAADLVALLPGYSKSHSYGEYIFDHAWANAYAQHGFNYYPKWICAVPFTPITKQRIGFIELVTNTTESTDNSINRAAIIDFLGQALPEYITEQGFSSAHLLFVNHTENTLLNSETKLSQRWSLQFEWQNQNYTDFTDYLSWMVSRKRKSIKKERNKIAKQGISVKQHFGTELSSEHMAFFYECYKITYLKRSGHEGYLTRNFFERLYNDMAEHILLVIAYENERPIAAAFFLYDTTELYGRYWGALNEADGLHFECCYYQGIEFAIQQNIQRFNPGTQGEHKILRGFAPTYCHSYHLLNHPDFAHAVEDFVQREKPAIQAYKLQCDELLPFRKENESL</sequence>
<dbReference type="SUPFAM" id="SSF55729">
    <property type="entry name" value="Acyl-CoA N-acyltransferases (Nat)"/>
    <property type="match status" value="1"/>
</dbReference>
<protein>
    <submittedName>
        <fullName evidence="1">GNAT family N-acetyltransferase</fullName>
    </submittedName>
</protein>
<keyword evidence="2" id="KW-1185">Reference proteome</keyword>
<gene>
    <name evidence="1" type="ORF">NLF92_02740</name>
</gene>
<dbReference type="EMBL" id="JANATA010000002">
    <property type="protein sequence ID" value="MCP3427858.1"/>
    <property type="molecule type" value="Genomic_DNA"/>
</dbReference>
<accession>A0AA41X1Q5</accession>
<name>A0AA41X1Q5_9ALTE</name>
<dbReference type="Gene3D" id="3.40.630.30">
    <property type="match status" value="1"/>
</dbReference>
<reference evidence="1" key="1">
    <citation type="submission" date="2022-07" db="EMBL/GenBank/DDBJ databases">
        <title>Characterization of the Novel Bacterium Alteromonas immobilis LMIT006 and Alteromonas gregis LMIT007.</title>
        <authorList>
            <person name="Lin X."/>
        </authorList>
    </citation>
    <scope>NUCLEOTIDE SEQUENCE</scope>
    <source>
        <strain evidence="1">LMIT007</strain>
    </source>
</reference>
<comment type="caution">
    <text evidence="1">The sequence shown here is derived from an EMBL/GenBank/DDBJ whole genome shotgun (WGS) entry which is preliminary data.</text>
</comment>
<dbReference type="Pfam" id="PF04339">
    <property type="entry name" value="FemAB_like"/>
    <property type="match status" value="1"/>
</dbReference>
<dbReference type="PANTHER" id="PTHR47017">
    <property type="entry name" value="ACYL-COA"/>
    <property type="match status" value="1"/>
</dbReference>
<dbReference type="InterPro" id="IPR016181">
    <property type="entry name" value="Acyl_CoA_acyltransferase"/>
</dbReference>
<dbReference type="InterPro" id="IPR007434">
    <property type="entry name" value="FemAB-like"/>
</dbReference>
<proteinExistence type="predicted"/>
<dbReference type="AlphaFoldDB" id="A0AA41X1Q5"/>